<evidence type="ECO:0000313" key="2">
    <source>
        <dbReference type="Proteomes" id="UP000596742"/>
    </source>
</evidence>
<dbReference type="Proteomes" id="UP000596742">
    <property type="component" value="Unassembled WGS sequence"/>
</dbReference>
<reference evidence="1" key="1">
    <citation type="submission" date="2018-11" db="EMBL/GenBank/DDBJ databases">
        <authorList>
            <person name="Alioto T."/>
            <person name="Alioto T."/>
        </authorList>
    </citation>
    <scope>NUCLEOTIDE SEQUENCE</scope>
</reference>
<evidence type="ECO:0000313" key="1">
    <source>
        <dbReference type="EMBL" id="VDI69808.1"/>
    </source>
</evidence>
<dbReference type="OrthoDB" id="6155503at2759"/>
<gene>
    <name evidence="1" type="ORF">MGAL_10B081253</name>
</gene>
<feature type="non-terminal residue" evidence="1">
    <location>
        <position position="1"/>
    </location>
</feature>
<dbReference type="AlphaFoldDB" id="A0A8B6GVZ5"/>
<accession>A0A8B6GVZ5</accession>
<keyword evidence="2" id="KW-1185">Reference proteome</keyword>
<organism evidence="1 2">
    <name type="scientific">Mytilus galloprovincialis</name>
    <name type="common">Mediterranean mussel</name>
    <dbReference type="NCBI Taxonomy" id="29158"/>
    <lineage>
        <taxon>Eukaryota</taxon>
        <taxon>Metazoa</taxon>
        <taxon>Spiralia</taxon>
        <taxon>Lophotrochozoa</taxon>
        <taxon>Mollusca</taxon>
        <taxon>Bivalvia</taxon>
        <taxon>Autobranchia</taxon>
        <taxon>Pteriomorphia</taxon>
        <taxon>Mytilida</taxon>
        <taxon>Mytiloidea</taxon>
        <taxon>Mytilidae</taxon>
        <taxon>Mytilinae</taxon>
        <taxon>Mytilus</taxon>
    </lineage>
</organism>
<dbReference type="EMBL" id="UYJE01009079">
    <property type="protein sequence ID" value="VDI69808.1"/>
    <property type="molecule type" value="Genomic_DNA"/>
</dbReference>
<protein>
    <submittedName>
        <fullName evidence="1">Uncharacterized protein</fullName>
    </submittedName>
</protein>
<comment type="caution">
    <text evidence="1">The sequence shown here is derived from an EMBL/GenBank/DDBJ whole genome shotgun (WGS) entry which is preliminary data.</text>
</comment>
<name>A0A8B6GVZ5_MYTGA</name>
<sequence length="116" mass="13119">DTHMLNLDDINFVYPPDTDLISRTKQEDGKLHIDMSMKVYPLPNCTIVYKNTVSPVKTTIVGEEVGKKLYELKLEYTLSLDCANCRETVTVSCKVRSLDFSLLQEELDLCKGNKSG</sequence>
<proteinExistence type="predicted"/>